<evidence type="ECO:0000313" key="1">
    <source>
        <dbReference type="EMBL" id="OVA06614.1"/>
    </source>
</evidence>
<comment type="caution">
    <text evidence="1">The sequence shown here is derived from an EMBL/GenBank/DDBJ whole genome shotgun (WGS) entry which is preliminary data.</text>
</comment>
<organism evidence="1 2">
    <name type="scientific">Macleaya cordata</name>
    <name type="common">Five-seeded plume-poppy</name>
    <name type="synonym">Bocconia cordata</name>
    <dbReference type="NCBI Taxonomy" id="56857"/>
    <lineage>
        <taxon>Eukaryota</taxon>
        <taxon>Viridiplantae</taxon>
        <taxon>Streptophyta</taxon>
        <taxon>Embryophyta</taxon>
        <taxon>Tracheophyta</taxon>
        <taxon>Spermatophyta</taxon>
        <taxon>Magnoliopsida</taxon>
        <taxon>Ranunculales</taxon>
        <taxon>Papaveraceae</taxon>
        <taxon>Papaveroideae</taxon>
        <taxon>Macleaya</taxon>
    </lineage>
</organism>
<name>A0A200Q862_MACCD</name>
<protein>
    <submittedName>
        <fullName evidence="1">Uncharacterized protein</fullName>
    </submittedName>
</protein>
<reference evidence="1 2" key="1">
    <citation type="journal article" date="2017" name="Mol. Plant">
        <title>The Genome of Medicinal Plant Macleaya cordata Provides New Insights into Benzylisoquinoline Alkaloids Metabolism.</title>
        <authorList>
            <person name="Liu X."/>
            <person name="Liu Y."/>
            <person name="Huang P."/>
            <person name="Ma Y."/>
            <person name="Qing Z."/>
            <person name="Tang Q."/>
            <person name="Cao H."/>
            <person name="Cheng P."/>
            <person name="Zheng Y."/>
            <person name="Yuan Z."/>
            <person name="Zhou Y."/>
            <person name="Liu J."/>
            <person name="Tang Z."/>
            <person name="Zhuo Y."/>
            <person name="Zhang Y."/>
            <person name="Yu L."/>
            <person name="Huang J."/>
            <person name="Yang P."/>
            <person name="Peng Q."/>
            <person name="Zhang J."/>
            <person name="Jiang W."/>
            <person name="Zhang Z."/>
            <person name="Lin K."/>
            <person name="Ro D.K."/>
            <person name="Chen X."/>
            <person name="Xiong X."/>
            <person name="Shang Y."/>
            <person name="Huang S."/>
            <person name="Zeng J."/>
        </authorList>
    </citation>
    <scope>NUCLEOTIDE SEQUENCE [LARGE SCALE GENOMIC DNA]</scope>
    <source>
        <strain evidence="2">cv. BLH2017</strain>
        <tissue evidence="1">Root</tissue>
    </source>
</reference>
<dbReference type="InParanoid" id="A0A200Q862"/>
<dbReference type="AlphaFoldDB" id="A0A200Q862"/>
<dbReference type="EMBL" id="MVGT01002770">
    <property type="protein sequence ID" value="OVA06614.1"/>
    <property type="molecule type" value="Genomic_DNA"/>
</dbReference>
<accession>A0A200Q862</accession>
<gene>
    <name evidence="1" type="ORF">BVC80_1737g21</name>
</gene>
<sequence>MKSNQDQVQIMVVNQGSLTCAKEKLASLLTLALGICLSTSHAHTCPPKLQLGGGIHLHPPKCMLCDYLNHTDLEVRHLTACTWAQMEPIPVKALSIYQMW</sequence>
<keyword evidence="2" id="KW-1185">Reference proteome</keyword>
<dbReference type="Proteomes" id="UP000195402">
    <property type="component" value="Unassembled WGS sequence"/>
</dbReference>
<evidence type="ECO:0000313" key="2">
    <source>
        <dbReference type="Proteomes" id="UP000195402"/>
    </source>
</evidence>
<proteinExistence type="predicted"/>